<organism evidence="2 3">
    <name type="scientific">Sphingomonas baiyangensis</name>
    <dbReference type="NCBI Taxonomy" id="2572576"/>
    <lineage>
        <taxon>Bacteria</taxon>
        <taxon>Pseudomonadati</taxon>
        <taxon>Pseudomonadota</taxon>
        <taxon>Alphaproteobacteria</taxon>
        <taxon>Sphingomonadales</taxon>
        <taxon>Sphingomonadaceae</taxon>
        <taxon>Sphingomonas</taxon>
    </lineage>
</organism>
<dbReference type="GO" id="GO:0003677">
    <property type="term" value="F:DNA binding"/>
    <property type="evidence" value="ECO:0007669"/>
    <property type="project" value="InterPro"/>
</dbReference>
<reference evidence="2 3" key="1">
    <citation type="submission" date="2019-04" db="EMBL/GenBank/DDBJ databases">
        <authorList>
            <person name="Yang Y."/>
            <person name="Wei D."/>
        </authorList>
    </citation>
    <scope>NUCLEOTIDE SEQUENCE [LARGE SCALE GENOMIC DNA]</scope>
    <source>
        <strain evidence="2 3">L-1-4w-11</strain>
    </source>
</reference>
<proteinExistence type="predicted"/>
<evidence type="ECO:0000313" key="3">
    <source>
        <dbReference type="Proteomes" id="UP000309138"/>
    </source>
</evidence>
<dbReference type="Gene3D" id="1.10.10.10">
    <property type="entry name" value="Winged helix-like DNA-binding domain superfamily/Winged helix DNA-binding domain"/>
    <property type="match status" value="1"/>
</dbReference>
<dbReference type="InterPro" id="IPR036388">
    <property type="entry name" value="WH-like_DNA-bd_sf"/>
</dbReference>
<comment type="caution">
    <text evidence="2">The sequence shown here is derived from an EMBL/GenBank/DDBJ whole genome shotgun (WGS) entry which is preliminary data.</text>
</comment>
<gene>
    <name evidence="2" type="ORF">FBR43_11155</name>
</gene>
<evidence type="ECO:0000259" key="1">
    <source>
        <dbReference type="Pfam" id="PF13545"/>
    </source>
</evidence>
<name>A0A4U1L2Z4_9SPHN</name>
<keyword evidence="3" id="KW-1185">Reference proteome</keyword>
<protein>
    <submittedName>
        <fullName evidence="2">Crp/Fnr family transcriptional regulator</fullName>
    </submittedName>
</protein>
<dbReference type="SUPFAM" id="SSF46785">
    <property type="entry name" value="Winged helix' DNA-binding domain"/>
    <property type="match status" value="1"/>
</dbReference>
<sequence length="247" mass="26835">MLRQIEPSVARLARRAGNQLIDLLGRDERDALAGSLRRMTIRSGEDADALAGEPCFWLPETAILSFGVLLDARQVECGIVGREGALGWEPLLGLGVREQRIAALTGGTLLGAPVGVLAAFAQTHGSLAATLLRFREALDAQMRWTIAARLQCGPEARLARWLCMLHDRVDGDTLDITHLRLAAFLNARRASITDALHILEGNHVLRCTRGRITVRDRGALEAAAAGSYGAPEALYRQLFTRSRALRG</sequence>
<evidence type="ECO:0000313" key="2">
    <source>
        <dbReference type="EMBL" id="TKD51249.1"/>
    </source>
</evidence>
<dbReference type="EMBL" id="SWKR01000002">
    <property type="protein sequence ID" value="TKD51249.1"/>
    <property type="molecule type" value="Genomic_DNA"/>
</dbReference>
<dbReference type="GO" id="GO:0006355">
    <property type="term" value="P:regulation of DNA-templated transcription"/>
    <property type="evidence" value="ECO:0007669"/>
    <property type="project" value="InterPro"/>
</dbReference>
<accession>A0A4U1L2Z4</accession>
<dbReference type="Pfam" id="PF13545">
    <property type="entry name" value="HTH_Crp_2"/>
    <property type="match status" value="1"/>
</dbReference>
<dbReference type="AlphaFoldDB" id="A0A4U1L2Z4"/>
<dbReference type="InterPro" id="IPR012318">
    <property type="entry name" value="HTH_CRP"/>
</dbReference>
<dbReference type="InterPro" id="IPR036390">
    <property type="entry name" value="WH_DNA-bd_sf"/>
</dbReference>
<dbReference type="Proteomes" id="UP000309138">
    <property type="component" value="Unassembled WGS sequence"/>
</dbReference>
<feature type="domain" description="HTH crp-type" evidence="1">
    <location>
        <begin position="156"/>
        <end position="222"/>
    </location>
</feature>